<sequence>MPLKDAAYFAACLAEDDPAARFTCFRAWSDEQRAAQCDGEGVVDDL</sequence>
<dbReference type="RefSeq" id="WP_269039664.1">
    <property type="nucleotide sequence ID" value="NZ_CP114040.1"/>
</dbReference>
<evidence type="ECO:0000313" key="1">
    <source>
        <dbReference type="EMBL" id="WAS97301.1"/>
    </source>
</evidence>
<accession>A0ABY7HDD3</accession>
<protein>
    <submittedName>
        <fullName evidence="1">Uncharacterized protein</fullName>
    </submittedName>
</protein>
<dbReference type="Proteomes" id="UP001164459">
    <property type="component" value="Chromosome"/>
</dbReference>
<dbReference type="EMBL" id="CP114040">
    <property type="protein sequence ID" value="WAS97301.1"/>
    <property type="molecule type" value="Genomic_DNA"/>
</dbReference>
<proteinExistence type="predicted"/>
<reference evidence="1" key="1">
    <citation type="submission" date="2022-11" db="EMBL/GenBank/DDBJ databases">
        <title>Minimal conservation of predation-associated metabolite biosynthetic gene clusters underscores biosynthetic potential of Myxococcota including descriptions for ten novel species: Archangium lansinium sp. nov., Myxococcus landrumus sp. nov., Nannocystis bai.</title>
        <authorList>
            <person name="Ahearne A."/>
            <person name="Stevens C."/>
            <person name="Dowd S."/>
        </authorList>
    </citation>
    <scope>NUCLEOTIDE SEQUENCE</scope>
    <source>
        <strain evidence="1">Fl3</strain>
    </source>
</reference>
<gene>
    <name evidence="1" type="ORF">O0S08_14230</name>
</gene>
<keyword evidence="2" id="KW-1185">Reference proteome</keyword>
<evidence type="ECO:0000313" key="2">
    <source>
        <dbReference type="Proteomes" id="UP001164459"/>
    </source>
</evidence>
<organism evidence="1 2">
    <name type="scientific">Nannocystis punicea</name>
    <dbReference type="NCBI Taxonomy" id="2995304"/>
    <lineage>
        <taxon>Bacteria</taxon>
        <taxon>Pseudomonadati</taxon>
        <taxon>Myxococcota</taxon>
        <taxon>Polyangia</taxon>
        <taxon>Nannocystales</taxon>
        <taxon>Nannocystaceae</taxon>
        <taxon>Nannocystis</taxon>
    </lineage>
</organism>
<name>A0ABY7HDD3_9BACT</name>